<reference evidence="3" key="1">
    <citation type="journal article" date="2020" name="Fungal Divers.">
        <title>Resolving the Mortierellaceae phylogeny through synthesis of multi-gene phylogenetics and phylogenomics.</title>
        <authorList>
            <person name="Vandepol N."/>
            <person name="Liber J."/>
            <person name="Desiro A."/>
            <person name="Na H."/>
            <person name="Kennedy M."/>
            <person name="Barry K."/>
            <person name="Grigoriev I.V."/>
            <person name="Miller A.N."/>
            <person name="O'Donnell K."/>
            <person name="Stajich J.E."/>
            <person name="Bonito G."/>
        </authorList>
    </citation>
    <scope>NUCLEOTIDE SEQUENCE</scope>
    <source>
        <strain evidence="3">REB-010B</strain>
    </source>
</reference>
<name>A0A9P6UZZ9_9FUNG</name>
<feature type="region of interest" description="Disordered" evidence="1">
    <location>
        <begin position="538"/>
        <end position="720"/>
    </location>
</feature>
<feature type="compositionally biased region" description="Polar residues" evidence="1">
    <location>
        <begin position="883"/>
        <end position="900"/>
    </location>
</feature>
<organism evidence="3 4">
    <name type="scientific">Dissophora globulifera</name>
    <dbReference type="NCBI Taxonomy" id="979702"/>
    <lineage>
        <taxon>Eukaryota</taxon>
        <taxon>Fungi</taxon>
        <taxon>Fungi incertae sedis</taxon>
        <taxon>Mucoromycota</taxon>
        <taxon>Mortierellomycotina</taxon>
        <taxon>Mortierellomycetes</taxon>
        <taxon>Mortierellales</taxon>
        <taxon>Mortierellaceae</taxon>
        <taxon>Dissophora</taxon>
    </lineage>
</organism>
<dbReference type="AlphaFoldDB" id="A0A9P6UZZ9"/>
<dbReference type="InterPro" id="IPR015915">
    <property type="entry name" value="Kelch-typ_b-propeller"/>
</dbReference>
<feature type="compositionally biased region" description="Low complexity" evidence="1">
    <location>
        <begin position="617"/>
        <end position="626"/>
    </location>
</feature>
<dbReference type="PANTHER" id="PTHR23244:SF471">
    <property type="entry name" value="GUANINE NUCLEOTIDE-BINDING PROTEIN SUBUNIT BETA 1-RELATED"/>
    <property type="match status" value="1"/>
</dbReference>
<dbReference type="OrthoDB" id="2441440at2759"/>
<keyword evidence="2" id="KW-1133">Transmembrane helix</keyword>
<protein>
    <submittedName>
        <fullName evidence="3">Uncharacterized protein</fullName>
    </submittedName>
</protein>
<evidence type="ECO:0000313" key="4">
    <source>
        <dbReference type="Proteomes" id="UP000738325"/>
    </source>
</evidence>
<sequence>MAGHSRLFPSPALARSQSSASYPSSVGTCRPPQLSSSPSSCTQINSTTRTAMLARTPIKSLFISQRLSIPLLLSLFVVVTISTLSLTSAAPSATTVPRRGHSATFIQDTVYFVGGLGTAAVSDTTPVKSISALDLKQLLFNETATSLAVYNHAATSNQTLVSPTESFVRIGISFGQTTAAATADALQWLDPSTGLVASGGNGNAGVGMGTAGPLQGRVGHSLVQFGNNLWVFGGRTAAASASGVAAPLVAVADTPTFDLSAKAWYNRIKGLSRYGHASARAGVDKIVSCYGINSASTAAASTLDSELNDAECVYFSIATTLYTPAKLVWTNPADQIQGGRKGHTLVTGVANNNLLYLFGGTNTTGTQYFQDVYQLDTTNLPTITVTKVASGAGGAASVVPSARAQHAAVAVGTQIGFMVVHGGITSATGTTSTMASAGPFFFSMSSNAWINSTSFIMQYQDQKQVPIKQVSVAVIIACILAGVSVLGAGVAYYIWRGLRDDELERLQKESAENQADGSAPGRKGNTERKSHMVYPLGAGEEDHSLATGPFKSTTSLLQSDEPGKKANRAKNGSDSESYGVETGYQYDGARKPWTNNEPYSPGGTTLTENGSVNGYFSSSVSSSAPSRLNKNNSYGSSSQHSNRHHSTTASADARATPGGPNGEANSGPSDAYYNPHDLYVDSEDDDSSISVSAVSESASPWAGPMGMSMDLAPPNPRFSRGAISQAHRQLVGAINTTQLGSSGGNQGWDMGSPGGLPSGREDGDHHRRSVNSMQWVSYEPLDLTGRPESIVYDPLSQQRSLTVRNASMYSNNRGSMIQSNSIASVSNYTHGNNSHYNNTRGSMYSGSNTSDTNTDDSGSHYSGPGGKRISTALAARQQRRSMRYSQDSQSSLSRRPSNVDPTAVGAGEEWAASGGSAITPSSEAEPMVTKVLPIITNKITKPTLAKVVANPRGSRIVVPNSGGAVPASSGHDRNRAVMETEGIEDGGHDQVGIGLGIDLSGFATQDGSRRLSGKVGNQGRRRSSTLNPANNRGSTGRSNTSGSIATGGTMPPMPARKMTSGPLTDLVQPNVVLRMPPPNHRGGNSGDNEVRESIFELSRDMPGFLNYGDNA</sequence>
<evidence type="ECO:0000256" key="2">
    <source>
        <dbReference type="SAM" id="Phobius"/>
    </source>
</evidence>
<keyword evidence="2" id="KW-0812">Transmembrane</keyword>
<accession>A0A9P6UZZ9</accession>
<dbReference type="SUPFAM" id="SSF117281">
    <property type="entry name" value="Kelch motif"/>
    <property type="match status" value="1"/>
</dbReference>
<dbReference type="Gene3D" id="2.120.10.80">
    <property type="entry name" value="Kelch-type beta propeller"/>
    <property type="match status" value="2"/>
</dbReference>
<comment type="caution">
    <text evidence="3">The sequence shown here is derived from an EMBL/GenBank/DDBJ whole genome shotgun (WGS) entry which is preliminary data.</text>
</comment>
<feature type="compositionally biased region" description="Gly residues" evidence="1">
    <location>
        <begin position="741"/>
        <end position="757"/>
    </location>
</feature>
<gene>
    <name evidence="3" type="ORF">BGZ99_005532</name>
</gene>
<feature type="region of interest" description="Disordered" evidence="1">
    <location>
        <begin position="1002"/>
        <end position="1063"/>
    </location>
</feature>
<feature type="compositionally biased region" description="Low complexity" evidence="1">
    <location>
        <begin position="16"/>
        <end position="25"/>
    </location>
</feature>
<feature type="compositionally biased region" description="Polar residues" evidence="1">
    <location>
        <begin position="593"/>
        <end position="616"/>
    </location>
</feature>
<dbReference type="EMBL" id="JAAAIP010000036">
    <property type="protein sequence ID" value="KAG0328349.1"/>
    <property type="molecule type" value="Genomic_DNA"/>
</dbReference>
<feature type="region of interest" description="Disordered" evidence="1">
    <location>
        <begin position="833"/>
        <end position="904"/>
    </location>
</feature>
<feature type="compositionally biased region" description="Low complexity" evidence="1">
    <location>
        <begin position="1030"/>
        <end position="1043"/>
    </location>
</feature>
<evidence type="ECO:0000313" key="3">
    <source>
        <dbReference type="EMBL" id="KAG0328349.1"/>
    </source>
</evidence>
<dbReference type="PANTHER" id="PTHR23244">
    <property type="entry name" value="KELCH REPEAT DOMAIN"/>
    <property type="match status" value="1"/>
</dbReference>
<feature type="region of interest" description="Disordered" evidence="1">
    <location>
        <begin position="737"/>
        <end position="767"/>
    </location>
</feature>
<feature type="compositionally biased region" description="Polar residues" evidence="1">
    <location>
        <begin position="833"/>
        <end position="860"/>
    </location>
</feature>
<proteinExistence type="predicted"/>
<feature type="compositionally biased region" description="Low complexity" evidence="1">
    <location>
        <begin position="688"/>
        <end position="699"/>
    </location>
</feature>
<feature type="region of interest" description="Disordered" evidence="1">
    <location>
        <begin position="1"/>
        <end position="41"/>
    </location>
</feature>
<feature type="region of interest" description="Disordered" evidence="1">
    <location>
        <begin position="509"/>
        <end position="528"/>
    </location>
</feature>
<dbReference type="Proteomes" id="UP000738325">
    <property type="component" value="Unassembled WGS sequence"/>
</dbReference>
<keyword evidence="2" id="KW-0472">Membrane</keyword>
<evidence type="ECO:0000256" key="1">
    <source>
        <dbReference type="SAM" id="MobiDB-lite"/>
    </source>
</evidence>
<feature type="transmembrane region" description="Helical" evidence="2">
    <location>
        <begin position="470"/>
        <end position="495"/>
    </location>
</feature>
<feature type="compositionally biased region" description="Polar residues" evidence="1">
    <location>
        <begin position="628"/>
        <end position="640"/>
    </location>
</feature>
<keyword evidence="4" id="KW-1185">Reference proteome</keyword>